<keyword evidence="4" id="KW-1185">Reference proteome</keyword>
<evidence type="ECO:0000256" key="1">
    <source>
        <dbReference type="SAM" id="MobiDB-lite"/>
    </source>
</evidence>
<accession>A0A0E0C8Y5</accession>
<organism evidence="3">
    <name type="scientific">Oryza meridionalis</name>
    <dbReference type="NCBI Taxonomy" id="40149"/>
    <lineage>
        <taxon>Eukaryota</taxon>
        <taxon>Viridiplantae</taxon>
        <taxon>Streptophyta</taxon>
        <taxon>Embryophyta</taxon>
        <taxon>Tracheophyta</taxon>
        <taxon>Spermatophyta</taxon>
        <taxon>Magnoliopsida</taxon>
        <taxon>Liliopsida</taxon>
        <taxon>Poales</taxon>
        <taxon>Poaceae</taxon>
        <taxon>BOP clade</taxon>
        <taxon>Oryzoideae</taxon>
        <taxon>Oryzeae</taxon>
        <taxon>Oryzinae</taxon>
        <taxon>Oryza</taxon>
    </lineage>
</organism>
<proteinExistence type="predicted"/>
<reference evidence="3" key="2">
    <citation type="submission" date="2018-05" db="EMBL/GenBank/DDBJ databases">
        <title>OmerRS3 (Oryza meridionalis Reference Sequence Version 3).</title>
        <authorList>
            <person name="Zhang J."/>
            <person name="Kudrna D."/>
            <person name="Lee S."/>
            <person name="Talag J."/>
            <person name="Welchert J."/>
            <person name="Wing R.A."/>
        </authorList>
    </citation>
    <scope>NUCLEOTIDE SEQUENCE [LARGE SCALE GENOMIC DNA]</scope>
    <source>
        <strain evidence="3">cv. OR44</strain>
    </source>
</reference>
<keyword evidence="2" id="KW-0812">Transmembrane</keyword>
<dbReference type="Proteomes" id="UP000008021">
    <property type="component" value="Chromosome 1"/>
</dbReference>
<keyword evidence="2" id="KW-0472">Membrane</keyword>
<dbReference type="Gramene" id="OMERI01G31010.6">
    <property type="protein sequence ID" value="OMERI01G31010.6"/>
    <property type="gene ID" value="OMERI01G31010"/>
</dbReference>
<evidence type="ECO:0000313" key="3">
    <source>
        <dbReference type="EnsemblPlants" id="OMERI01G31010.6"/>
    </source>
</evidence>
<feature type="compositionally biased region" description="Pro residues" evidence="1">
    <location>
        <begin position="1"/>
        <end position="12"/>
    </location>
</feature>
<dbReference type="EnsemblPlants" id="OMERI01G31010.6">
    <property type="protein sequence ID" value="OMERI01G31010.6"/>
    <property type="gene ID" value="OMERI01G31010"/>
</dbReference>
<keyword evidence="2" id="KW-1133">Transmembrane helix</keyword>
<evidence type="ECO:0000313" key="4">
    <source>
        <dbReference type="Proteomes" id="UP000008021"/>
    </source>
</evidence>
<feature type="region of interest" description="Disordered" evidence="1">
    <location>
        <begin position="1"/>
        <end position="27"/>
    </location>
</feature>
<evidence type="ECO:0000256" key="2">
    <source>
        <dbReference type="SAM" id="Phobius"/>
    </source>
</evidence>
<sequence length="165" mass="16977">MPSPSSSPPPSPSSTSSLPPLPSSLPPSPSFPTSFDAVPLHGAAYPLLLAAPALTPLASIAVLAFPICRASPLHADAPPLLLARIHHAAVLAAPHLTSISSVPPTIPTSISSAFPFCGQILIGGEPRPPTTAHFAPATGLDAVMGHQISECHDYIKPNQSNMRRK</sequence>
<dbReference type="HOGENOM" id="CLU_1613435_0_0_1"/>
<dbReference type="AlphaFoldDB" id="A0A0E0C8Y5"/>
<reference evidence="3" key="1">
    <citation type="submission" date="2015-04" db="UniProtKB">
        <authorList>
            <consortium name="EnsemblPlants"/>
        </authorList>
    </citation>
    <scope>IDENTIFICATION</scope>
</reference>
<name>A0A0E0C8Y5_9ORYZ</name>
<feature type="transmembrane region" description="Helical" evidence="2">
    <location>
        <begin position="43"/>
        <end position="65"/>
    </location>
</feature>
<protein>
    <submittedName>
        <fullName evidence="3">Uncharacterized protein</fullName>
    </submittedName>
</protein>